<reference evidence="1 2" key="1">
    <citation type="submission" date="2024-07" db="EMBL/GenBank/DDBJ databases">
        <title>Draft Genome Sequence of Ferrimicrobium acidiphilum Strain YE2023, Isolated from a Pulp of Bioleach Reactor.</title>
        <authorList>
            <person name="Elkina Y.A."/>
            <person name="Bulaeva A.G."/>
            <person name="Beletsky A.V."/>
            <person name="Mardanov A.V."/>
        </authorList>
    </citation>
    <scope>NUCLEOTIDE SEQUENCE [LARGE SCALE GENOMIC DNA]</scope>
    <source>
        <strain evidence="1 2">YE2023</strain>
    </source>
</reference>
<organism evidence="1 2">
    <name type="scientific">Ferrimicrobium acidiphilum</name>
    <dbReference type="NCBI Taxonomy" id="121039"/>
    <lineage>
        <taxon>Bacteria</taxon>
        <taxon>Bacillati</taxon>
        <taxon>Actinomycetota</taxon>
        <taxon>Acidimicrobiia</taxon>
        <taxon>Acidimicrobiales</taxon>
        <taxon>Acidimicrobiaceae</taxon>
        <taxon>Ferrimicrobium</taxon>
    </lineage>
</organism>
<comment type="caution">
    <text evidence="1">The sequence shown here is derived from an EMBL/GenBank/DDBJ whole genome shotgun (WGS) entry which is preliminary data.</text>
</comment>
<keyword evidence="2" id="KW-1185">Reference proteome</keyword>
<dbReference type="EMBL" id="JBFSHR010000197">
    <property type="protein sequence ID" value="MEX6431030.1"/>
    <property type="molecule type" value="Genomic_DNA"/>
</dbReference>
<gene>
    <name evidence="1" type="ORF">AB6A68_14540</name>
</gene>
<evidence type="ECO:0000313" key="2">
    <source>
        <dbReference type="Proteomes" id="UP001560267"/>
    </source>
</evidence>
<proteinExistence type="predicted"/>
<dbReference type="Proteomes" id="UP001560267">
    <property type="component" value="Unassembled WGS sequence"/>
</dbReference>
<accession>A0ABV3Y6T6</accession>
<protein>
    <submittedName>
        <fullName evidence="1">Uncharacterized protein</fullName>
    </submittedName>
</protein>
<name>A0ABV3Y6T6_9ACTN</name>
<sequence>MAHFSENRWHISARIRNGLDLGPGTLHGTHGRPALEVVADNPPLLPELAGHAGMEVAPEKVKALAPLPEIDHSGLDALMFVKSRE</sequence>
<evidence type="ECO:0000313" key="1">
    <source>
        <dbReference type="EMBL" id="MEX6431030.1"/>
    </source>
</evidence>